<dbReference type="EMBL" id="JAKKPZ010000033">
    <property type="protein sequence ID" value="KAI1708894.1"/>
    <property type="molecule type" value="Genomic_DNA"/>
</dbReference>
<evidence type="ECO:0000256" key="9">
    <source>
        <dbReference type="ARBA" id="ARBA00059904"/>
    </source>
</evidence>
<organism evidence="12 13">
    <name type="scientific">Ditylenchus destructor</name>
    <dbReference type="NCBI Taxonomy" id="166010"/>
    <lineage>
        <taxon>Eukaryota</taxon>
        <taxon>Metazoa</taxon>
        <taxon>Ecdysozoa</taxon>
        <taxon>Nematoda</taxon>
        <taxon>Chromadorea</taxon>
        <taxon>Rhabditida</taxon>
        <taxon>Tylenchina</taxon>
        <taxon>Tylenchomorpha</taxon>
        <taxon>Sphaerularioidea</taxon>
        <taxon>Anguinidae</taxon>
        <taxon>Anguininae</taxon>
        <taxon>Ditylenchus</taxon>
    </lineage>
</organism>
<evidence type="ECO:0000256" key="8">
    <source>
        <dbReference type="ARBA" id="ARBA00023136"/>
    </source>
</evidence>
<keyword evidence="13" id="KW-1185">Reference proteome</keyword>
<dbReference type="InterPro" id="IPR036869">
    <property type="entry name" value="J_dom_sf"/>
</dbReference>
<reference evidence="12" key="1">
    <citation type="submission" date="2022-01" db="EMBL/GenBank/DDBJ databases">
        <title>Genome Sequence Resource for Two Populations of Ditylenchus destructor, the Migratory Endoparasitic Phytonematode.</title>
        <authorList>
            <person name="Zhang H."/>
            <person name="Lin R."/>
            <person name="Xie B."/>
        </authorList>
    </citation>
    <scope>NUCLEOTIDE SEQUENCE</scope>
    <source>
        <strain evidence="12">BazhouSP</strain>
    </source>
</reference>
<evidence type="ECO:0000256" key="2">
    <source>
        <dbReference type="ARBA" id="ARBA00008817"/>
    </source>
</evidence>
<evidence type="ECO:0000313" key="13">
    <source>
        <dbReference type="Proteomes" id="UP001201812"/>
    </source>
</evidence>
<comment type="caution">
    <text evidence="12">The sequence shown here is derived from an EMBL/GenBank/DDBJ whole genome shotgun (WGS) entry which is preliminary data.</text>
</comment>
<evidence type="ECO:0000256" key="10">
    <source>
        <dbReference type="ARBA" id="ARBA00071356"/>
    </source>
</evidence>
<dbReference type="AlphaFoldDB" id="A0AAD4MZW7"/>
<keyword evidence="5" id="KW-0653">Protein transport</keyword>
<dbReference type="PANTHER" id="PTHR12388:SF0">
    <property type="entry name" value="MITOCHONDRIAL IMPORT INNER MEMBRANE TRANSLOCASE SUBUNIT TIM16"/>
    <property type="match status" value="1"/>
</dbReference>
<proteinExistence type="inferred from homology"/>
<dbReference type="PANTHER" id="PTHR12388">
    <property type="entry name" value="MITOCHONDRIA ASSOCIATED GRANULOCYTE MACROPHAGE CSF SIGNALING MOLECULE"/>
    <property type="match status" value="1"/>
</dbReference>
<dbReference type="InterPro" id="IPR005341">
    <property type="entry name" value="Tim16"/>
</dbReference>
<keyword evidence="4" id="KW-0999">Mitochondrion inner membrane</keyword>
<evidence type="ECO:0000256" key="3">
    <source>
        <dbReference type="ARBA" id="ARBA00022448"/>
    </source>
</evidence>
<evidence type="ECO:0000256" key="7">
    <source>
        <dbReference type="ARBA" id="ARBA00023128"/>
    </source>
</evidence>
<keyword evidence="7" id="KW-0496">Mitochondrion</keyword>
<dbReference type="GO" id="GO:0030150">
    <property type="term" value="P:protein import into mitochondrial matrix"/>
    <property type="evidence" value="ECO:0007669"/>
    <property type="project" value="InterPro"/>
</dbReference>
<keyword evidence="8" id="KW-0472">Membrane</keyword>
<dbReference type="Pfam" id="PF03656">
    <property type="entry name" value="Pam16"/>
    <property type="match status" value="1"/>
</dbReference>
<evidence type="ECO:0000256" key="11">
    <source>
        <dbReference type="SAM" id="MobiDB-lite"/>
    </source>
</evidence>
<keyword evidence="3" id="KW-0813">Transport</keyword>
<protein>
    <recommendedName>
        <fullName evidence="10">Mitochondrial import inner membrane translocase subunit tim-16</fullName>
    </recommendedName>
</protein>
<evidence type="ECO:0000256" key="5">
    <source>
        <dbReference type="ARBA" id="ARBA00022927"/>
    </source>
</evidence>
<feature type="region of interest" description="Disordered" evidence="11">
    <location>
        <begin position="31"/>
        <end position="61"/>
    </location>
</feature>
<feature type="region of interest" description="Disordered" evidence="11">
    <location>
        <begin position="116"/>
        <end position="144"/>
    </location>
</feature>
<comment type="similarity">
    <text evidence="2">Belongs to the TIM16/PAM16 family.</text>
</comment>
<comment type="subcellular location">
    <subcellularLocation>
        <location evidence="1">Mitochondrion inner membrane</location>
        <topology evidence="1">Peripheral membrane protein</topology>
        <orientation evidence="1">Matrix side</orientation>
    </subcellularLocation>
</comment>
<evidence type="ECO:0000256" key="1">
    <source>
        <dbReference type="ARBA" id="ARBA00004443"/>
    </source>
</evidence>
<comment type="function">
    <text evidence="9">Regulates ATP-dependent protein translocation into the mitochondrial matrix.</text>
</comment>
<dbReference type="Gene3D" id="1.10.287.110">
    <property type="entry name" value="DnaJ domain"/>
    <property type="match status" value="1"/>
</dbReference>
<dbReference type="FunFam" id="1.10.287.110:FF:000006">
    <property type="entry name" value="Import inner membrane translocase subunit TIM16"/>
    <property type="match status" value="1"/>
</dbReference>
<sequence>MVVKDLVKVAIALGEAVGKAFTRAVKEEYNASRHAAQKQASSSTSSKQSVEREATRTNARLGITLDESMKILNVNTPLKKEEIEQRYKHLFEANDPVKGSGSRYLQSKVYRAKERLDEEFGRMERGEGQTDTTSTDKKDTASTP</sequence>
<feature type="compositionally biased region" description="Low complexity" evidence="11">
    <location>
        <begin position="37"/>
        <end position="48"/>
    </location>
</feature>
<dbReference type="Proteomes" id="UP001201812">
    <property type="component" value="Unassembled WGS sequence"/>
</dbReference>
<keyword evidence="6" id="KW-0811">Translocation</keyword>
<accession>A0AAD4MZW7</accession>
<dbReference type="GO" id="GO:0005744">
    <property type="term" value="C:TIM23 mitochondrial import inner membrane translocase complex"/>
    <property type="evidence" value="ECO:0007669"/>
    <property type="project" value="InterPro"/>
</dbReference>
<evidence type="ECO:0000313" key="12">
    <source>
        <dbReference type="EMBL" id="KAI1708894.1"/>
    </source>
</evidence>
<evidence type="ECO:0000256" key="6">
    <source>
        <dbReference type="ARBA" id="ARBA00023010"/>
    </source>
</evidence>
<name>A0AAD4MZW7_9BILA</name>
<evidence type="ECO:0000256" key="4">
    <source>
        <dbReference type="ARBA" id="ARBA00022792"/>
    </source>
</evidence>
<gene>
    <name evidence="12" type="ORF">DdX_11657</name>
</gene>